<accession>A0A381SC53</accession>
<gene>
    <name evidence="1" type="ORF">METZ01_LOCUS53735</name>
</gene>
<organism evidence="1">
    <name type="scientific">marine metagenome</name>
    <dbReference type="NCBI Taxonomy" id="408172"/>
    <lineage>
        <taxon>unclassified sequences</taxon>
        <taxon>metagenomes</taxon>
        <taxon>ecological metagenomes</taxon>
    </lineage>
</organism>
<proteinExistence type="predicted"/>
<dbReference type="PROSITE" id="PS51257">
    <property type="entry name" value="PROKAR_LIPOPROTEIN"/>
    <property type="match status" value="1"/>
</dbReference>
<dbReference type="Gene3D" id="3.90.930.1">
    <property type="match status" value="1"/>
</dbReference>
<protein>
    <recommendedName>
        <fullName evidence="2">Toxin-antitoxin system YwqK family antitoxin</fullName>
    </recommendedName>
</protein>
<evidence type="ECO:0000313" key="1">
    <source>
        <dbReference type="EMBL" id="SVA00881.1"/>
    </source>
</evidence>
<name>A0A381SC53_9ZZZZ</name>
<sequence length="208" mass="23683">MKKTLLFVLALIASGCAEPIPRNLDDLRMQGPQYLDPETLEPYSGPAYRMSEDDSTQIVLRVNLRDGRFHGDFEDFALEGDSQGLYQTGTYRDGQLEGRFEVFYPSGVFRARGTYENGEQDGPSELYSETGQLEFRATFAAGELDGPYEAYYENGQLWEKKTYVADELDGPYEAYHENGQLWERGTWNMGEECGEWIIEGEARTFPPC</sequence>
<dbReference type="SUPFAM" id="SSF82185">
    <property type="entry name" value="Histone H3 K4-specific methyltransferase SET7/9 N-terminal domain"/>
    <property type="match status" value="1"/>
</dbReference>
<dbReference type="InterPro" id="IPR011652">
    <property type="entry name" value="MORN_2"/>
</dbReference>
<dbReference type="EMBL" id="UINC01002847">
    <property type="protein sequence ID" value="SVA00881.1"/>
    <property type="molecule type" value="Genomic_DNA"/>
</dbReference>
<dbReference type="AlphaFoldDB" id="A0A381SC53"/>
<reference evidence="1" key="1">
    <citation type="submission" date="2018-05" db="EMBL/GenBank/DDBJ databases">
        <authorList>
            <person name="Lanie J.A."/>
            <person name="Ng W.-L."/>
            <person name="Kazmierczak K.M."/>
            <person name="Andrzejewski T.M."/>
            <person name="Davidsen T.M."/>
            <person name="Wayne K.J."/>
            <person name="Tettelin H."/>
            <person name="Glass J.I."/>
            <person name="Rusch D."/>
            <person name="Podicherti R."/>
            <person name="Tsui H.-C.T."/>
            <person name="Winkler M.E."/>
        </authorList>
    </citation>
    <scope>NUCLEOTIDE SEQUENCE</scope>
</reference>
<evidence type="ECO:0008006" key="2">
    <source>
        <dbReference type="Google" id="ProtNLM"/>
    </source>
</evidence>
<dbReference type="Pfam" id="PF07661">
    <property type="entry name" value="MORN_2"/>
    <property type="match status" value="4"/>
</dbReference>